<reference evidence="4" key="1">
    <citation type="submission" date="2010-06" db="EMBL/GenBank/DDBJ databases">
        <authorList>
            <person name="Muzny D."/>
            <person name="Qin X."/>
            <person name="Buhay C."/>
            <person name="Dugan-Rocha S."/>
            <person name="Ding Y."/>
            <person name="Chen G."/>
            <person name="Hawes A."/>
            <person name="Holder M."/>
            <person name="Jhangiani S."/>
            <person name="Johnson A."/>
            <person name="Khan Z."/>
            <person name="Li Z."/>
            <person name="Liu W."/>
            <person name="Liu X."/>
            <person name="Perez L."/>
            <person name="Shen H."/>
            <person name="Wang Q."/>
            <person name="Watt J."/>
            <person name="Xi L."/>
            <person name="Xin Y."/>
            <person name="Zhou J."/>
            <person name="Deng J."/>
            <person name="Jiang H."/>
            <person name="Liu Y."/>
            <person name="Qu J."/>
            <person name="Song X.-Z."/>
            <person name="Zhang L."/>
            <person name="Villasana D."/>
            <person name="Johnson A."/>
            <person name="Liu J."/>
            <person name="Liyanage D."/>
            <person name="Lorensuhewa L."/>
            <person name="Robinson T."/>
            <person name="Song A."/>
            <person name="Song B.-B."/>
            <person name="Dinh H."/>
            <person name="Thornton R."/>
            <person name="Coyle M."/>
            <person name="Francisco L."/>
            <person name="Jackson L."/>
            <person name="Javaid M."/>
            <person name="Korchina V."/>
            <person name="Kovar C."/>
            <person name="Mata R."/>
            <person name="Mathew T."/>
            <person name="Ngo R."/>
            <person name="Nguyen L."/>
            <person name="Nguyen N."/>
            <person name="Okwuonu G."/>
            <person name="Ongeri F."/>
            <person name="Pham C."/>
            <person name="Simmons D."/>
            <person name="Wilczek-Boney K."/>
            <person name="Hale W."/>
            <person name="Jakkamsetti A."/>
            <person name="Pham P."/>
            <person name="Ruth R."/>
            <person name="San Lucas F."/>
            <person name="Warren J."/>
            <person name="Zhang J."/>
            <person name="Zhao Z."/>
            <person name="Zhou C."/>
            <person name="Zhu D."/>
            <person name="Lee S."/>
            <person name="Bess C."/>
            <person name="Blankenburg K."/>
            <person name="Forbes L."/>
            <person name="Fu Q."/>
            <person name="Gubbala S."/>
            <person name="Hirani K."/>
            <person name="Jayaseelan J.C."/>
            <person name="Lara F."/>
            <person name="Munidasa M."/>
            <person name="Palculict T."/>
            <person name="Patil S."/>
            <person name="Pu L.-L."/>
            <person name="Saada N."/>
            <person name="Tang L."/>
            <person name="Weissenberger G."/>
            <person name="Zhu Y."/>
            <person name="Hemphill L."/>
            <person name="Shang Y."/>
            <person name="Youmans B."/>
            <person name="Ayvaz T."/>
            <person name="Ross M."/>
            <person name="Santibanez J."/>
            <person name="Aqrawi P."/>
            <person name="Gross S."/>
            <person name="Joshi V."/>
            <person name="Fowler G."/>
            <person name="Nazareth L."/>
            <person name="Reid J."/>
            <person name="Worley K."/>
            <person name="Petrosino J."/>
            <person name="Highlander S."/>
            <person name="Gibbs R."/>
        </authorList>
    </citation>
    <scope>NUCLEOTIDE SEQUENCE [LARGE SCALE GENOMIC DNA]</scope>
    <source>
        <strain evidence="4">DSM 20601</strain>
    </source>
</reference>
<dbReference type="PANTHER" id="PTHR43669:SF3">
    <property type="entry name" value="ALCOHOL DEHYDROGENASE, PUTATIVE (AFU_ORTHOLOGUE AFUA_3G03445)-RELATED"/>
    <property type="match status" value="1"/>
</dbReference>
<evidence type="ECO:0000256" key="1">
    <source>
        <dbReference type="ARBA" id="ARBA00006484"/>
    </source>
</evidence>
<dbReference type="PRINTS" id="PR00081">
    <property type="entry name" value="GDHRDH"/>
</dbReference>
<dbReference type="PANTHER" id="PTHR43669">
    <property type="entry name" value="5-KETO-D-GLUCONATE 5-REDUCTASE"/>
    <property type="match status" value="1"/>
</dbReference>
<keyword evidence="2" id="KW-0560">Oxidoreductase</keyword>
<dbReference type="eggNOG" id="COG1028">
    <property type="taxonomic scope" value="Bacteria"/>
</dbReference>
<proteinExistence type="inferred from homology"/>
<sequence length="236" mass="25306">MEVDMMKTVFITGGNKGIGLALGKELGKAGWHVIIGARNKERAQTALGTLKSAGIEHVDFVLIDLSDSDSIAAAIQTIEADFTDLDLLINNAGVAGSHGPSTSVALDELHSTMQINFFGTFQLTQGLLPILEKNKGRIGNITITTGPNPLWNPLAYKASKAAQNVMMHALALDFAKENKNIEIFSIHPGPTTTDLNGNMTAPGFHTAAEIGSLTAELLLDEKKHQGEFIELFTELR</sequence>
<comment type="similarity">
    <text evidence="1 3">Belongs to the short-chain dehydrogenases/reductases (SDR) family.</text>
</comment>
<dbReference type="Pfam" id="PF00106">
    <property type="entry name" value="adh_short"/>
    <property type="match status" value="1"/>
</dbReference>
<evidence type="ECO:0000256" key="2">
    <source>
        <dbReference type="ARBA" id="ARBA00023002"/>
    </source>
</evidence>
<dbReference type="Proteomes" id="UP000010119">
    <property type="component" value="Unassembled WGS sequence"/>
</dbReference>
<dbReference type="SUPFAM" id="SSF51735">
    <property type="entry name" value="NAD(P)-binding Rossmann-fold domains"/>
    <property type="match status" value="1"/>
</dbReference>
<accession>D7UUM1</accession>
<protein>
    <submittedName>
        <fullName evidence="4">Oxidoreductase, short chain dehydrogenase/reductase family protein</fullName>
    </submittedName>
</protein>
<organism evidence="4 5">
    <name type="scientific">Listeria grayi DSM 20601</name>
    <dbReference type="NCBI Taxonomy" id="525367"/>
    <lineage>
        <taxon>Bacteria</taxon>
        <taxon>Bacillati</taxon>
        <taxon>Bacillota</taxon>
        <taxon>Bacilli</taxon>
        <taxon>Bacillales</taxon>
        <taxon>Listeriaceae</taxon>
        <taxon>Listeria</taxon>
    </lineage>
</organism>
<comment type="caution">
    <text evidence="4">The sequence shown here is derived from an EMBL/GenBank/DDBJ whole genome shotgun (WGS) entry which is preliminary data.</text>
</comment>
<dbReference type="Gene3D" id="3.40.50.720">
    <property type="entry name" value="NAD(P)-binding Rossmann-like Domain"/>
    <property type="match status" value="1"/>
</dbReference>
<dbReference type="AlphaFoldDB" id="D7UUM1"/>
<name>D7UUM1_LISGR</name>
<dbReference type="STRING" id="525367.HMPREF0556_10146"/>
<dbReference type="InterPro" id="IPR036291">
    <property type="entry name" value="NAD(P)-bd_dom_sf"/>
</dbReference>
<dbReference type="GO" id="GO:0016491">
    <property type="term" value="F:oxidoreductase activity"/>
    <property type="evidence" value="ECO:0007669"/>
    <property type="project" value="UniProtKB-KW"/>
</dbReference>
<keyword evidence="5" id="KW-1185">Reference proteome</keyword>
<dbReference type="HOGENOM" id="CLU_010194_9_0_9"/>
<evidence type="ECO:0000313" key="4">
    <source>
        <dbReference type="EMBL" id="EFI84947.1"/>
    </source>
</evidence>
<gene>
    <name evidence="4" type="ORF">HMPREF0556_10146</name>
</gene>
<evidence type="ECO:0000313" key="5">
    <source>
        <dbReference type="Proteomes" id="UP000010119"/>
    </source>
</evidence>
<evidence type="ECO:0000256" key="3">
    <source>
        <dbReference type="RuleBase" id="RU000363"/>
    </source>
</evidence>
<dbReference type="InterPro" id="IPR002347">
    <property type="entry name" value="SDR_fam"/>
</dbReference>
<dbReference type="EMBL" id="ACCR02000002">
    <property type="protein sequence ID" value="EFI84947.1"/>
    <property type="molecule type" value="Genomic_DNA"/>
</dbReference>
<dbReference type="PRINTS" id="PR00080">
    <property type="entry name" value="SDRFAMILY"/>
</dbReference>